<accession>A0ABM8A0U5</accession>
<name>A0ABM8A0U5_STRNI</name>
<feature type="region of interest" description="Disordered" evidence="1">
    <location>
        <begin position="1"/>
        <end position="70"/>
    </location>
</feature>
<organism evidence="2 3">
    <name type="scientific">Streptomyces nigrescens</name>
    <dbReference type="NCBI Taxonomy" id="1920"/>
    <lineage>
        <taxon>Bacteria</taxon>
        <taxon>Bacillati</taxon>
        <taxon>Actinomycetota</taxon>
        <taxon>Actinomycetes</taxon>
        <taxon>Kitasatosporales</taxon>
        <taxon>Streptomycetaceae</taxon>
        <taxon>Streptomyces</taxon>
    </lineage>
</organism>
<sequence length="114" mass="11826">MARTASRAGGPGPAPRPVICDLRRERRAGEAPDLRRSAQIAAGGNVPARTETGTKDQVRTAEPAHGRTRPVAISKNSLITCCATLPVSLPSDKARRAVTAGSTVTARGSDANKD</sequence>
<evidence type="ECO:0000256" key="1">
    <source>
        <dbReference type="SAM" id="MobiDB-lite"/>
    </source>
</evidence>
<feature type="compositionally biased region" description="Basic and acidic residues" evidence="1">
    <location>
        <begin position="52"/>
        <end position="65"/>
    </location>
</feature>
<evidence type="ECO:0000313" key="3">
    <source>
        <dbReference type="Proteomes" id="UP001059597"/>
    </source>
</evidence>
<feature type="region of interest" description="Disordered" evidence="1">
    <location>
        <begin position="93"/>
        <end position="114"/>
    </location>
</feature>
<protein>
    <submittedName>
        <fullName evidence="2">Uncharacterized protein</fullName>
    </submittedName>
</protein>
<gene>
    <name evidence="2" type="ORF">HEK616_57310</name>
</gene>
<dbReference type="Proteomes" id="UP001059597">
    <property type="component" value="Chromosome"/>
</dbReference>
<dbReference type="EMBL" id="AP026073">
    <property type="protein sequence ID" value="BDM72244.1"/>
    <property type="molecule type" value="Genomic_DNA"/>
</dbReference>
<keyword evidence="3" id="KW-1185">Reference proteome</keyword>
<evidence type="ECO:0000313" key="2">
    <source>
        <dbReference type="EMBL" id="BDM72244.1"/>
    </source>
</evidence>
<feature type="compositionally biased region" description="Basic and acidic residues" evidence="1">
    <location>
        <begin position="21"/>
        <end position="36"/>
    </location>
</feature>
<reference evidence="2" key="1">
    <citation type="submission" date="2022-06" db="EMBL/GenBank/DDBJ databases">
        <title>Complete genome sequence of Streptomyces nigrescens HEK616.</title>
        <authorList>
            <person name="Asamizu S."/>
            <person name="Onaka H."/>
        </authorList>
    </citation>
    <scope>NUCLEOTIDE SEQUENCE</scope>
    <source>
        <strain evidence="2">HEK616</strain>
    </source>
</reference>
<proteinExistence type="predicted"/>